<keyword evidence="3" id="KW-1185">Reference proteome</keyword>
<dbReference type="RefSeq" id="WP_317140688.1">
    <property type="nucleotide sequence ID" value="NZ_CP118157.1"/>
</dbReference>
<dbReference type="Proteomes" id="UP001305498">
    <property type="component" value="Chromosome"/>
</dbReference>
<evidence type="ECO:0000256" key="1">
    <source>
        <dbReference type="SAM" id="MobiDB-lite"/>
    </source>
</evidence>
<dbReference type="InterPro" id="IPR045596">
    <property type="entry name" value="DUF6459"/>
</dbReference>
<name>A0AA97FIK1_9MICO</name>
<evidence type="ECO:0000313" key="2">
    <source>
        <dbReference type="EMBL" id="WOF24216.1"/>
    </source>
</evidence>
<gene>
    <name evidence="2" type="ORF">N8K70_05975</name>
</gene>
<protein>
    <submittedName>
        <fullName evidence="2">Rv3235 family protein</fullName>
    </submittedName>
</protein>
<accession>A0AA97FIK1</accession>
<dbReference type="AlphaFoldDB" id="A0AA97FIK1"/>
<feature type="region of interest" description="Disordered" evidence="1">
    <location>
        <begin position="1"/>
        <end position="20"/>
    </location>
</feature>
<evidence type="ECO:0000313" key="3">
    <source>
        <dbReference type="Proteomes" id="UP001305498"/>
    </source>
</evidence>
<dbReference type="EMBL" id="CP118157">
    <property type="protein sequence ID" value="WOF24216.1"/>
    <property type="molecule type" value="Genomic_DNA"/>
</dbReference>
<dbReference type="KEGG" id="mbet:N8K70_05975"/>
<organism evidence="2 3">
    <name type="scientific">Microbacterium betulae</name>
    <dbReference type="NCBI Taxonomy" id="2981139"/>
    <lineage>
        <taxon>Bacteria</taxon>
        <taxon>Bacillati</taxon>
        <taxon>Actinomycetota</taxon>
        <taxon>Actinomycetes</taxon>
        <taxon>Micrococcales</taxon>
        <taxon>Microbacteriaceae</taxon>
        <taxon>Microbacterium</taxon>
    </lineage>
</organism>
<reference evidence="2 3" key="1">
    <citation type="submission" date="2023-02" db="EMBL/GenBank/DDBJ databases">
        <title>Microbacterium betulae sp. nov., isolated from birch wood.</title>
        <authorList>
            <person name="Pasciak M."/>
            <person name="Pawlik K.J."/>
            <person name="Martynowski D."/>
            <person name="Laczmanski L."/>
            <person name="Ciekot J."/>
            <person name="Szponar B."/>
            <person name="Wojcik-Fatla A."/>
            <person name="Mackiewicz B."/>
            <person name="Farian E."/>
            <person name="Cholewa G."/>
            <person name="Cholewa A."/>
            <person name="Dutkiewicz J."/>
        </authorList>
    </citation>
    <scope>NUCLEOTIDE SEQUENCE [LARGE SCALE GENOMIC DNA]</scope>
    <source>
        <strain evidence="2 3">AB</strain>
    </source>
</reference>
<proteinExistence type="predicted"/>
<sequence>MPPRSAAHPSRRPFRRTDDVEALFAPQRTPSEELPDPAPLVAALTRGILEVLAGTREVDQLARWLAEEPYLKLMTRANLSRRARSARRIPAQRPVFSVRTMRRMTPADGVAEVVVIVSMPDRTRALAMRLEGLDGRWRATDLRIL</sequence>
<dbReference type="Pfam" id="PF20060">
    <property type="entry name" value="DUF6459"/>
    <property type="match status" value="1"/>
</dbReference>